<comment type="caution">
    <text evidence="2">The sequence shown here is derived from an EMBL/GenBank/DDBJ whole genome shotgun (WGS) entry which is preliminary data.</text>
</comment>
<gene>
    <name evidence="2" type="ORF">Tci_692908</name>
</gene>
<sequence length="161" mass="18175">KQSLQQWNSYALTVAKCSSSGIIITSSGNALEHFIPNSLAGYYRRFIEGFLMIAKSITKLTQKEVKFDWGDKEEVALQLIKQKLRSALILALPEESEDFVVYCDASHKGLGVVLMQRKKVIAYASRQLKIPEKIYTTHDLELRSVVFNLKFGDTICTEPSV</sequence>
<organism evidence="2">
    <name type="scientific">Tanacetum cinerariifolium</name>
    <name type="common">Dalmatian daisy</name>
    <name type="synonym">Chrysanthemum cinerariifolium</name>
    <dbReference type="NCBI Taxonomy" id="118510"/>
    <lineage>
        <taxon>Eukaryota</taxon>
        <taxon>Viridiplantae</taxon>
        <taxon>Streptophyta</taxon>
        <taxon>Embryophyta</taxon>
        <taxon>Tracheophyta</taxon>
        <taxon>Spermatophyta</taxon>
        <taxon>Magnoliopsida</taxon>
        <taxon>eudicotyledons</taxon>
        <taxon>Gunneridae</taxon>
        <taxon>Pentapetalae</taxon>
        <taxon>asterids</taxon>
        <taxon>campanulids</taxon>
        <taxon>Asterales</taxon>
        <taxon>Asteraceae</taxon>
        <taxon>Asteroideae</taxon>
        <taxon>Anthemideae</taxon>
        <taxon>Anthemidinae</taxon>
        <taxon>Tanacetum</taxon>
    </lineage>
</organism>
<keyword evidence="2" id="KW-0808">Transferase</keyword>
<accession>A0A699L4Z7</accession>
<proteinExistence type="predicted"/>
<name>A0A699L4Z7_TANCI</name>
<dbReference type="Gene3D" id="3.30.70.270">
    <property type="match status" value="1"/>
</dbReference>
<dbReference type="InterPro" id="IPR043502">
    <property type="entry name" value="DNA/RNA_pol_sf"/>
</dbReference>
<evidence type="ECO:0000313" key="2">
    <source>
        <dbReference type="EMBL" id="GFB20937.1"/>
    </source>
</evidence>
<dbReference type="EMBL" id="BKCJ010575987">
    <property type="protein sequence ID" value="GFB20937.1"/>
    <property type="molecule type" value="Genomic_DNA"/>
</dbReference>
<dbReference type="InterPro" id="IPR041577">
    <property type="entry name" value="RT_RNaseH_2"/>
</dbReference>
<feature type="non-terminal residue" evidence="2">
    <location>
        <position position="1"/>
    </location>
</feature>
<dbReference type="PANTHER" id="PTHR34072">
    <property type="entry name" value="ENZYMATIC POLYPROTEIN-RELATED"/>
    <property type="match status" value="1"/>
</dbReference>
<feature type="domain" description="Reverse transcriptase/retrotransposon-derived protein RNase H-like" evidence="1">
    <location>
        <begin position="69"/>
        <end position="150"/>
    </location>
</feature>
<evidence type="ECO:0000259" key="1">
    <source>
        <dbReference type="Pfam" id="PF17919"/>
    </source>
</evidence>
<dbReference type="InterPro" id="IPR043128">
    <property type="entry name" value="Rev_trsase/Diguanyl_cyclase"/>
</dbReference>
<protein>
    <submittedName>
        <fullName evidence="2">Putative reverse transcriptase domain-containing protein</fullName>
    </submittedName>
</protein>
<dbReference type="PANTHER" id="PTHR34072:SF52">
    <property type="entry name" value="RIBONUCLEASE H"/>
    <property type="match status" value="1"/>
</dbReference>
<dbReference type="Pfam" id="PF17919">
    <property type="entry name" value="RT_RNaseH_2"/>
    <property type="match status" value="1"/>
</dbReference>
<dbReference type="AlphaFoldDB" id="A0A699L4Z7"/>
<reference evidence="2" key="1">
    <citation type="journal article" date="2019" name="Sci. Rep.">
        <title>Draft genome of Tanacetum cinerariifolium, the natural source of mosquito coil.</title>
        <authorList>
            <person name="Yamashiro T."/>
            <person name="Shiraishi A."/>
            <person name="Satake H."/>
            <person name="Nakayama K."/>
        </authorList>
    </citation>
    <scope>NUCLEOTIDE SEQUENCE</scope>
</reference>
<dbReference type="GO" id="GO:0003964">
    <property type="term" value="F:RNA-directed DNA polymerase activity"/>
    <property type="evidence" value="ECO:0007669"/>
    <property type="project" value="UniProtKB-KW"/>
</dbReference>
<dbReference type="SUPFAM" id="SSF56672">
    <property type="entry name" value="DNA/RNA polymerases"/>
    <property type="match status" value="1"/>
</dbReference>
<keyword evidence="2" id="KW-0548">Nucleotidyltransferase</keyword>
<keyword evidence="2" id="KW-0695">RNA-directed DNA polymerase</keyword>